<organism evidence="2 3">
    <name type="scientific">Trichonephila clavata</name>
    <name type="common">Joro spider</name>
    <name type="synonym">Nephila clavata</name>
    <dbReference type="NCBI Taxonomy" id="2740835"/>
    <lineage>
        <taxon>Eukaryota</taxon>
        <taxon>Metazoa</taxon>
        <taxon>Ecdysozoa</taxon>
        <taxon>Arthropoda</taxon>
        <taxon>Chelicerata</taxon>
        <taxon>Arachnida</taxon>
        <taxon>Araneae</taxon>
        <taxon>Araneomorphae</taxon>
        <taxon>Entelegynae</taxon>
        <taxon>Araneoidea</taxon>
        <taxon>Nephilidae</taxon>
        <taxon>Trichonephila</taxon>
    </lineage>
</organism>
<dbReference type="AlphaFoldDB" id="A0A8X6LG21"/>
<proteinExistence type="predicted"/>
<accession>A0A8X6LG21</accession>
<name>A0A8X6LG21_TRICU</name>
<dbReference type="Proteomes" id="UP000887116">
    <property type="component" value="Unassembled WGS sequence"/>
</dbReference>
<evidence type="ECO:0000313" key="3">
    <source>
        <dbReference type="Proteomes" id="UP000887116"/>
    </source>
</evidence>
<feature type="compositionally biased region" description="Basic and acidic residues" evidence="1">
    <location>
        <begin position="1"/>
        <end position="10"/>
    </location>
</feature>
<comment type="caution">
    <text evidence="2">The sequence shown here is derived from an EMBL/GenBank/DDBJ whole genome shotgun (WGS) entry which is preliminary data.</text>
</comment>
<dbReference type="OrthoDB" id="10062343at2759"/>
<keyword evidence="3" id="KW-1185">Reference proteome</keyword>
<protein>
    <submittedName>
        <fullName evidence="2">Uncharacterized protein</fullName>
    </submittedName>
</protein>
<evidence type="ECO:0000256" key="1">
    <source>
        <dbReference type="SAM" id="MobiDB-lite"/>
    </source>
</evidence>
<gene>
    <name evidence="2" type="ORF">TNCT_525261</name>
</gene>
<feature type="region of interest" description="Disordered" evidence="1">
    <location>
        <begin position="1"/>
        <end position="49"/>
    </location>
</feature>
<evidence type="ECO:0000313" key="2">
    <source>
        <dbReference type="EMBL" id="GFR07072.1"/>
    </source>
</evidence>
<feature type="compositionally biased region" description="Basic and acidic residues" evidence="1">
    <location>
        <begin position="20"/>
        <end position="49"/>
    </location>
</feature>
<reference evidence="2" key="1">
    <citation type="submission" date="2020-07" db="EMBL/GenBank/DDBJ databases">
        <title>Multicomponent nature underlies the extraordinary mechanical properties of spider dragline silk.</title>
        <authorList>
            <person name="Kono N."/>
            <person name="Nakamura H."/>
            <person name="Mori M."/>
            <person name="Yoshida Y."/>
            <person name="Ohtoshi R."/>
            <person name="Malay A.D."/>
            <person name="Moran D.A.P."/>
            <person name="Tomita M."/>
            <person name="Numata K."/>
            <person name="Arakawa K."/>
        </authorList>
    </citation>
    <scope>NUCLEOTIDE SEQUENCE</scope>
</reference>
<sequence length="69" mass="8387">MTTEKRKESASQKYRRKLKKNPEFHVDPLRRERAPDSKRREVVKKKMESDEDLKILTRSRLKESMQATR</sequence>
<dbReference type="EMBL" id="BMAO01016222">
    <property type="protein sequence ID" value="GFR07072.1"/>
    <property type="molecule type" value="Genomic_DNA"/>
</dbReference>